<organism evidence="1 2">
    <name type="scientific">Rhizobium grahamii</name>
    <dbReference type="NCBI Taxonomy" id="1120045"/>
    <lineage>
        <taxon>Bacteria</taxon>
        <taxon>Pseudomonadati</taxon>
        <taxon>Pseudomonadota</taxon>
        <taxon>Alphaproteobacteria</taxon>
        <taxon>Hyphomicrobiales</taxon>
        <taxon>Rhizobiaceae</taxon>
        <taxon>Rhizobium/Agrobacterium group</taxon>
        <taxon>Rhizobium</taxon>
    </lineage>
</organism>
<accession>A0A370KQI5</accession>
<name>A0A370KQI5_9HYPH</name>
<comment type="caution">
    <text evidence="1">The sequence shown here is derived from an EMBL/GenBank/DDBJ whole genome shotgun (WGS) entry which is preliminary data.</text>
</comment>
<dbReference type="Proteomes" id="UP000254939">
    <property type="component" value="Unassembled WGS sequence"/>
</dbReference>
<dbReference type="AlphaFoldDB" id="A0A370KQI5"/>
<sequence length="62" mass="7440">MQKQPKYTFDILIRSETKRKNFFKQINRIISGLRDEGFYEAASYMIDQRDRLQAKINRLIAA</sequence>
<proteinExistence type="predicted"/>
<dbReference type="EMBL" id="NAAC01000012">
    <property type="protein sequence ID" value="RDJ11793.1"/>
    <property type="molecule type" value="Genomic_DNA"/>
</dbReference>
<reference evidence="1 2" key="1">
    <citation type="submission" date="2017-03" db="EMBL/GenBank/DDBJ databases">
        <title>Genome analysis of Rhizobial strains effectives or ineffectives for nitrogen fixation isolated from bean seeds.</title>
        <authorList>
            <person name="Peralta H."/>
            <person name="Aguilar-Vera A."/>
            <person name="Mora Y."/>
            <person name="Vargas-Lagunas C."/>
            <person name="Girard L."/>
            <person name="Mora J."/>
        </authorList>
    </citation>
    <scope>NUCLEOTIDE SEQUENCE [LARGE SCALE GENOMIC DNA]</scope>
    <source>
        <strain evidence="1 2">CCGM3</strain>
    </source>
</reference>
<evidence type="ECO:0000313" key="2">
    <source>
        <dbReference type="Proteomes" id="UP000254939"/>
    </source>
</evidence>
<protein>
    <submittedName>
        <fullName evidence="1">Uncharacterized protein</fullName>
    </submittedName>
</protein>
<evidence type="ECO:0000313" key="1">
    <source>
        <dbReference type="EMBL" id="RDJ11793.1"/>
    </source>
</evidence>
<gene>
    <name evidence="1" type="ORF">B5K06_12270</name>
</gene>